<accession>A0A1R2CFN9</accession>
<protein>
    <recommendedName>
        <fullName evidence="3">Chromo domain-containing protein</fullName>
    </recommendedName>
</protein>
<dbReference type="Proteomes" id="UP000187209">
    <property type="component" value="Unassembled WGS sequence"/>
</dbReference>
<dbReference type="AlphaFoldDB" id="A0A1R2CFN9"/>
<organism evidence="1 2">
    <name type="scientific">Stentor coeruleus</name>
    <dbReference type="NCBI Taxonomy" id="5963"/>
    <lineage>
        <taxon>Eukaryota</taxon>
        <taxon>Sar</taxon>
        <taxon>Alveolata</taxon>
        <taxon>Ciliophora</taxon>
        <taxon>Postciliodesmatophora</taxon>
        <taxon>Heterotrichea</taxon>
        <taxon>Heterotrichida</taxon>
        <taxon>Stentoridae</taxon>
        <taxon>Stentor</taxon>
    </lineage>
</organism>
<reference evidence="1 2" key="1">
    <citation type="submission" date="2016-11" db="EMBL/GenBank/DDBJ databases">
        <title>The macronuclear genome of Stentor coeruleus: a giant cell with tiny introns.</title>
        <authorList>
            <person name="Slabodnick M."/>
            <person name="Ruby J.G."/>
            <person name="Reiff S.B."/>
            <person name="Swart E.C."/>
            <person name="Gosai S."/>
            <person name="Prabakaran S."/>
            <person name="Witkowska E."/>
            <person name="Larue G.E."/>
            <person name="Fisher S."/>
            <person name="Freeman R.M."/>
            <person name="Gunawardena J."/>
            <person name="Chu W."/>
            <person name="Stover N.A."/>
            <person name="Gregory B.D."/>
            <person name="Nowacki M."/>
            <person name="Derisi J."/>
            <person name="Roy S.W."/>
            <person name="Marshall W.F."/>
            <person name="Sood P."/>
        </authorList>
    </citation>
    <scope>NUCLEOTIDE SEQUENCE [LARGE SCALE GENOMIC DNA]</scope>
    <source>
        <strain evidence="1">WM001</strain>
    </source>
</reference>
<evidence type="ECO:0000313" key="2">
    <source>
        <dbReference type="Proteomes" id="UP000187209"/>
    </source>
</evidence>
<dbReference type="EMBL" id="MPUH01000169">
    <property type="protein sequence ID" value="OMJ87756.1"/>
    <property type="molecule type" value="Genomic_DNA"/>
</dbReference>
<proteinExistence type="predicted"/>
<dbReference type="InterPro" id="IPR016197">
    <property type="entry name" value="Chromo-like_dom_sf"/>
</dbReference>
<gene>
    <name evidence="1" type="ORF">SteCoe_10503</name>
</gene>
<dbReference type="SUPFAM" id="SSF54160">
    <property type="entry name" value="Chromo domain-like"/>
    <property type="match status" value="1"/>
</dbReference>
<evidence type="ECO:0000313" key="1">
    <source>
        <dbReference type="EMBL" id="OMJ87756.1"/>
    </source>
</evidence>
<keyword evidence="2" id="KW-1185">Reference proteome</keyword>
<evidence type="ECO:0008006" key="3">
    <source>
        <dbReference type="Google" id="ProtNLM"/>
    </source>
</evidence>
<sequence length="110" mass="12630">MVKSRKSANSSAGEYVSTGIPEDKRKTIILDETLSPLVCRKLKFESKRQGNFKDYKAKKILSHYKVKKSLYFDVEWECPADEILLSTKVTLLTARKNCPDLLIDYLLSKL</sequence>
<comment type="caution">
    <text evidence="1">The sequence shown here is derived from an EMBL/GenBank/DDBJ whole genome shotgun (WGS) entry which is preliminary data.</text>
</comment>
<name>A0A1R2CFN9_9CILI</name>